<proteinExistence type="predicted"/>
<accession>A0A2T7FWE7</accession>
<protein>
    <submittedName>
        <fullName evidence="1">Nicotinate phosphoribosyltransferase</fullName>
    </submittedName>
</protein>
<dbReference type="GO" id="GO:0016757">
    <property type="term" value="F:glycosyltransferase activity"/>
    <property type="evidence" value="ECO:0007669"/>
    <property type="project" value="UniProtKB-KW"/>
</dbReference>
<organism evidence="1 2">
    <name type="scientific">Thalassorhabdomicrobium marinisediminis</name>
    <dbReference type="NCBI Taxonomy" id="2170577"/>
    <lineage>
        <taxon>Bacteria</taxon>
        <taxon>Pseudomonadati</taxon>
        <taxon>Pseudomonadota</taxon>
        <taxon>Alphaproteobacteria</taxon>
        <taxon>Rhodobacterales</taxon>
        <taxon>Paracoccaceae</taxon>
        <taxon>Thalassorhabdomicrobium</taxon>
    </lineage>
</organism>
<comment type="caution">
    <text evidence="1">The sequence shown here is derived from an EMBL/GenBank/DDBJ whole genome shotgun (WGS) entry which is preliminary data.</text>
</comment>
<gene>
    <name evidence="1" type="ORF">DC363_09940</name>
</gene>
<dbReference type="AlphaFoldDB" id="A0A2T7FWE7"/>
<evidence type="ECO:0000313" key="2">
    <source>
        <dbReference type="Proteomes" id="UP000244817"/>
    </source>
</evidence>
<evidence type="ECO:0000313" key="1">
    <source>
        <dbReference type="EMBL" id="PVA06487.1"/>
    </source>
</evidence>
<dbReference type="EMBL" id="QCYG01000006">
    <property type="protein sequence ID" value="PVA06487.1"/>
    <property type="molecule type" value="Genomic_DNA"/>
</dbReference>
<name>A0A2T7FWE7_9RHOB</name>
<dbReference type="OrthoDB" id="9859596at2"/>
<sequence>MIYVLIPLGFVLLVAFMMLGGEAVQETTDGSVADPVEEQLD</sequence>
<reference evidence="1 2" key="1">
    <citation type="submission" date="2018-04" db="EMBL/GenBank/DDBJ databases">
        <title>Pelagivirga bohaiensis gen. nov., sp. nov., a bacterium isolated from the Bohai Sea.</title>
        <authorList>
            <person name="Ji X."/>
        </authorList>
    </citation>
    <scope>NUCLEOTIDE SEQUENCE [LARGE SCALE GENOMIC DNA]</scope>
    <source>
        <strain evidence="1 2">BH-SD16</strain>
    </source>
</reference>
<keyword evidence="1" id="KW-0328">Glycosyltransferase</keyword>
<keyword evidence="1" id="KW-0808">Transferase</keyword>
<dbReference type="Proteomes" id="UP000244817">
    <property type="component" value="Unassembled WGS sequence"/>
</dbReference>
<keyword evidence="2" id="KW-1185">Reference proteome</keyword>